<feature type="domain" description="Peptidase M20 dimerisation" evidence="11">
    <location>
        <begin position="190"/>
        <end position="313"/>
    </location>
</feature>
<dbReference type="SUPFAM" id="SSF55031">
    <property type="entry name" value="Bacterial exopeptidase dimerisation domain"/>
    <property type="match status" value="1"/>
</dbReference>
<dbReference type="Gene3D" id="3.30.70.360">
    <property type="match status" value="1"/>
</dbReference>
<evidence type="ECO:0000256" key="4">
    <source>
        <dbReference type="ARBA" id="ARBA00022490"/>
    </source>
</evidence>
<evidence type="ECO:0000256" key="10">
    <source>
        <dbReference type="PIRSR" id="PIRSR036696-2"/>
    </source>
</evidence>
<evidence type="ECO:0000313" key="12">
    <source>
        <dbReference type="EMBL" id="CAE8714205.1"/>
    </source>
</evidence>
<evidence type="ECO:0000256" key="3">
    <source>
        <dbReference type="ARBA" id="ARBA00011913"/>
    </source>
</evidence>
<comment type="caution">
    <text evidence="12">The sequence shown here is derived from an EMBL/GenBank/DDBJ whole genome shotgun (WGS) entry which is preliminary data.</text>
</comment>
<feature type="active site" evidence="9">
    <location>
        <position position="83"/>
    </location>
</feature>
<evidence type="ECO:0000256" key="7">
    <source>
        <dbReference type="ARBA" id="ARBA00022833"/>
    </source>
</evidence>
<comment type="cofactor">
    <cofactor evidence="10">
        <name>Zn(2+)</name>
        <dbReference type="ChEBI" id="CHEBI:29105"/>
    </cofactor>
    <text evidence="10">Binds 2 Zn(2+) ions per subunit.</text>
</comment>
<dbReference type="PANTHER" id="PTHR45892">
    <property type="entry name" value="AMINOACYLASE-1"/>
    <property type="match status" value="1"/>
</dbReference>
<comment type="similarity">
    <text evidence="2">Belongs to the peptidase M20A family.</text>
</comment>
<organism evidence="12 13">
    <name type="scientific">Polarella glacialis</name>
    <name type="common">Dinoflagellate</name>
    <dbReference type="NCBI Taxonomy" id="89957"/>
    <lineage>
        <taxon>Eukaryota</taxon>
        <taxon>Sar</taxon>
        <taxon>Alveolata</taxon>
        <taxon>Dinophyceae</taxon>
        <taxon>Suessiales</taxon>
        <taxon>Suessiaceae</taxon>
        <taxon>Polarella</taxon>
    </lineage>
</organism>
<dbReference type="InterPro" id="IPR036264">
    <property type="entry name" value="Bact_exopeptidase_dim_dom"/>
</dbReference>
<dbReference type="AlphaFoldDB" id="A0A813KZF2"/>
<dbReference type="SUPFAM" id="SSF53187">
    <property type="entry name" value="Zn-dependent exopeptidases"/>
    <property type="match status" value="1"/>
</dbReference>
<feature type="binding site" evidence="10">
    <location>
        <position position="81"/>
    </location>
    <ligand>
        <name>Zn(2+)</name>
        <dbReference type="ChEBI" id="CHEBI:29105"/>
        <label>1</label>
    </ligand>
</feature>
<feature type="binding site" evidence="10">
    <location>
        <position position="391"/>
    </location>
    <ligand>
        <name>Zn(2+)</name>
        <dbReference type="ChEBI" id="CHEBI:29105"/>
        <label>2</label>
    </ligand>
</feature>
<dbReference type="PIRSF" id="PIRSF036696">
    <property type="entry name" value="ACY-1"/>
    <property type="match status" value="1"/>
</dbReference>
<evidence type="ECO:0000256" key="8">
    <source>
        <dbReference type="ARBA" id="ARBA00029656"/>
    </source>
</evidence>
<dbReference type="InterPro" id="IPR002933">
    <property type="entry name" value="Peptidase_M20"/>
</dbReference>
<keyword evidence="6" id="KW-0378">Hydrolase</keyword>
<dbReference type="InterPro" id="IPR052083">
    <property type="entry name" value="Aminoacylase-1_M20A"/>
</dbReference>
<feature type="binding site" evidence="10">
    <location>
        <position position="113"/>
    </location>
    <ligand>
        <name>Zn(2+)</name>
        <dbReference type="ChEBI" id="CHEBI:29105"/>
        <label>1</label>
    </ligand>
</feature>
<evidence type="ECO:0000313" key="13">
    <source>
        <dbReference type="Proteomes" id="UP000626109"/>
    </source>
</evidence>
<feature type="binding site" evidence="10">
    <location>
        <position position="113"/>
    </location>
    <ligand>
        <name>Zn(2+)</name>
        <dbReference type="ChEBI" id="CHEBI:29105"/>
        <label>2</label>
    </ligand>
</feature>
<evidence type="ECO:0000259" key="11">
    <source>
        <dbReference type="Pfam" id="PF07687"/>
    </source>
</evidence>
<sequence>MPEVLSPEVECFREFLKIRSVSGEGPSSGSYAQAVAWLQYAQCLRAGLTTRTLEPVKGKPVLLATWLGKEEHLPALLLNSHYDVVPAMADCWTVDPWAAEVKDGRIYGRGTQDMKCVCVQYLVAIQRLRAKGFVPQRTLHMSFVPDEEIGGADGMGKLLDSAEFKELGPIALVLDEGLASPSNAFTVFYGERTPWWILVRATGPTGHGSRFIKDTAPQKLLRMAERALSFRKAQEEDLGHDAHGCKHGSAKKLGDVTTVNLTMLRCGVTTDNGETFALNVIPNEAEAGFDVRITPHLKPKDFSALLDKWCQEEEGITWQFAPWTRPLHEHFTTAVDDSNPWWVAFRDIVVGMGVQVEPEVFPAATDSRFIRQLGIPALGFSPMRNCPILLHEHDEYIPIDVFMSGIDVYVTLIAGLADHPQLPSEVEAVAAKRRKVE</sequence>
<evidence type="ECO:0000256" key="5">
    <source>
        <dbReference type="ARBA" id="ARBA00022723"/>
    </source>
</evidence>
<dbReference type="InterPro" id="IPR010159">
    <property type="entry name" value="N-acyl_aa_amidohydrolase"/>
</dbReference>
<dbReference type="EC" id="3.5.1.14" evidence="3"/>
<comment type="subcellular location">
    <subcellularLocation>
        <location evidence="1">Cytoplasm</location>
    </subcellularLocation>
</comment>
<dbReference type="GO" id="GO:0046872">
    <property type="term" value="F:metal ion binding"/>
    <property type="evidence" value="ECO:0007669"/>
    <property type="project" value="UniProtKB-KW"/>
</dbReference>
<dbReference type="InterPro" id="IPR011650">
    <property type="entry name" value="Peptidase_M20_dimer"/>
</dbReference>
<dbReference type="Pfam" id="PF01546">
    <property type="entry name" value="Peptidase_M20"/>
    <property type="match status" value="1"/>
</dbReference>
<dbReference type="NCBIfam" id="TIGR01880">
    <property type="entry name" value="Ac-peptdase-euk"/>
    <property type="match status" value="1"/>
</dbReference>
<keyword evidence="5 10" id="KW-0479">Metal-binding</keyword>
<dbReference type="FunFam" id="1.10.150.900:FF:000001">
    <property type="entry name" value="Aminoacylase-1, putative"/>
    <property type="match status" value="1"/>
</dbReference>
<dbReference type="Gene3D" id="1.10.150.900">
    <property type="match status" value="1"/>
</dbReference>
<dbReference type="PANTHER" id="PTHR45892:SF1">
    <property type="entry name" value="AMINOACYLASE-1"/>
    <property type="match status" value="1"/>
</dbReference>
<gene>
    <name evidence="12" type="ORF">PGLA2088_LOCUS37876</name>
</gene>
<dbReference type="PROSITE" id="PS00758">
    <property type="entry name" value="ARGE_DAPE_CPG2_1"/>
    <property type="match status" value="1"/>
</dbReference>
<dbReference type="Gene3D" id="3.40.630.10">
    <property type="entry name" value="Zn peptidases"/>
    <property type="match status" value="1"/>
</dbReference>
<dbReference type="InterPro" id="IPR001261">
    <property type="entry name" value="ArgE/DapE_CS"/>
</dbReference>
<dbReference type="Proteomes" id="UP000626109">
    <property type="component" value="Unassembled WGS sequence"/>
</dbReference>
<dbReference type="Pfam" id="PF07687">
    <property type="entry name" value="M20_dimer"/>
    <property type="match status" value="1"/>
</dbReference>
<feature type="binding site" evidence="10">
    <location>
        <position position="148"/>
    </location>
    <ligand>
        <name>Zn(2+)</name>
        <dbReference type="ChEBI" id="CHEBI:29105"/>
        <label>2</label>
    </ligand>
</feature>
<reference evidence="12" key="1">
    <citation type="submission" date="2021-02" db="EMBL/GenBank/DDBJ databases">
        <authorList>
            <person name="Dougan E. K."/>
            <person name="Rhodes N."/>
            <person name="Thang M."/>
            <person name="Chan C."/>
        </authorList>
    </citation>
    <scope>NUCLEOTIDE SEQUENCE</scope>
</reference>
<evidence type="ECO:0000256" key="9">
    <source>
        <dbReference type="PIRSR" id="PIRSR036696-1"/>
    </source>
</evidence>
<keyword evidence="7 10" id="KW-0862">Zinc</keyword>
<dbReference type="GO" id="GO:0004046">
    <property type="term" value="F:aminoacylase activity"/>
    <property type="evidence" value="ECO:0007669"/>
    <property type="project" value="UniProtKB-EC"/>
</dbReference>
<feature type="active site" description="Proton acceptor" evidence="9">
    <location>
        <position position="147"/>
    </location>
</feature>
<name>A0A813KZF2_POLGL</name>
<dbReference type="GO" id="GO:0006520">
    <property type="term" value="P:amino acid metabolic process"/>
    <property type="evidence" value="ECO:0007669"/>
    <property type="project" value="InterPro"/>
</dbReference>
<keyword evidence="4" id="KW-0963">Cytoplasm</keyword>
<feature type="binding site" evidence="10">
    <location>
        <position position="176"/>
    </location>
    <ligand>
        <name>Zn(2+)</name>
        <dbReference type="ChEBI" id="CHEBI:29105"/>
        <label>1</label>
    </ligand>
</feature>
<evidence type="ECO:0000256" key="1">
    <source>
        <dbReference type="ARBA" id="ARBA00004496"/>
    </source>
</evidence>
<evidence type="ECO:0000256" key="6">
    <source>
        <dbReference type="ARBA" id="ARBA00022801"/>
    </source>
</evidence>
<evidence type="ECO:0000256" key="2">
    <source>
        <dbReference type="ARBA" id="ARBA00006247"/>
    </source>
</evidence>
<accession>A0A813KZF2</accession>
<dbReference type="EMBL" id="CAJNNW010032598">
    <property type="protein sequence ID" value="CAE8714205.1"/>
    <property type="molecule type" value="Genomic_DNA"/>
</dbReference>
<protein>
    <recommendedName>
        <fullName evidence="3">N-acyl-aliphatic-L-amino acid amidohydrolase</fullName>
        <ecNumber evidence="3">3.5.1.14</ecNumber>
    </recommendedName>
    <alternativeName>
        <fullName evidence="8">N-acyl-L-amino-acid amidohydrolase</fullName>
    </alternativeName>
</protein>
<proteinExistence type="inferred from homology"/>
<dbReference type="GO" id="GO:0005737">
    <property type="term" value="C:cytoplasm"/>
    <property type="evidence" value="ECO:0007669"/>
    <property type="project" value="UniProtKB-SubCell"/>
</dbReference>
<dbReference type="PROSITE" id="PS00759">
    <property type="entry name" value="ARGE_DAPE_CPG2_2"/>
    <property type="match status" value="1"/>
</dbReference>